<feature type="compositionally biased region" description="Polar residues" evidence="3">
    <location>
        <begin position="366"/>
        <end position="380"/>
    </location>
</feature>
<feature type="compositionally biased region" description="Polar residues" evidence="3">
    <location>
        <begin position="514"/>
        <end position="529"/>
    </location>
</feature>
<evidence type="ECO:0000256" key="4">
    <source>
        <dbReference type="SAM" id="Phobius"/>
    </source>
</evidence>
<evidence type="ECO:0000256" key="2">
    <source>
        <dbReference type="PROSITE-ProRule" id="PRU00192"/>
    </source>
</evidence>
<evidence type="ECO:0000313" key="8">
    <source>
        <dbReference type="Proteomes" id="UP001648503"/>
    </source>
</evidence>
<dbReference type="Proteomes" id="UP001648503">
    <property type="component" value="Unassembled WGS sequence"/>
</dbReference>
<feature type="compositionally biased region" description="Basic and acidic residues" evidence="3">
    <location>
        <begin position="530"/>
        <end position="566"/>
    </location>
</feature>
<proteinExistence type="predicted"/>
<feature type="region of interest" description="Disordered" evidence="3">
    <location>
        <begin position="588"/>
        <end position="644"/>
    </location>
</feature>
<feature type="signal peptide" evidence="5">
    <location>
        <begin position="1"/>
        <end position="30"/>
    </location>
</feature>
<feature type="region of interest" description="Disordered" evidence="3">
    <location>
        <begin position="307"/>
        <end position="330"/>
    </location>
</feature>
<keyword evidence="5" id="KW-0732">Signal</keyword>
<protein>
    <recommendedName>
        <fullName evidence="6">SH3 domain-containing protein</fullName>
    </recommendedName>
</protein>
<dbReference type="SUPFAM" id="SSF50044">
    <property type="entry name" value="SH3-domain"/>
    <property type="match status" value="1"/>
</dbReference>
<dbReference type="Gene3D" id="2.30.30.40">
    <property type="entry name" value="SH3 Domains"/>
    <property type="match status" value="1"/>
</dbReference>
<evidence type="ECO:0000256" key="3">
    <source>
        <dbReference type="SAM" id="MobiDB-lite"/>
    </source>
</evidence>
<feature type="chain" id="PRO_5046969645" description="SH3 domain-containing protein" evidence="5">
    <location>
        <begin position="31"/>
        <end position="644"/>
    </location>
</feature>
<dbReference type="CDD" id="cd12087">
    <property type="entry name" value="TM_EGFR-like"/>
    <property type="match status" value="1"/>
</dbReference>
<evidence type="ECO:0000313" key="7">
    <source>
        <dbReference type="EMBL" id="KAH6598439.1"/>
    </source>
</evidence>
<evidence type="ECO:0000259" key="6">
    <source>
        <dbReference type="PROSITE" id="PS50002"/>
    </source>
</evidence>
<sequence length="644" mass="68772">MQTSCRSTSVLTCLTALIAVSGLLVITVQAQGAGTPPSNGSPASGPPACIALDATTPCGPDYAEYPVLQSQFPSISTFNAAVQNNIADLSQVTTSFVDNYGCSSNNVRSMLNVMRYQVSIQCSMVINDAIVAGCTVPSSRPAKGPLLCSAQCTMAGKTTQSVFQNTTACSASPSANILQARSGLITQYSNYCTFASNAIAAGATCTSGATHERDLCGWRNSTTAIPQCSANFNDDCCVALVKASTGGGGSSAPSSSQLGLYIGIAIGGAVFLIIVGLLAVFLIRRRSQSYGSSKGVDRYEQFRTSHRLEEMEVSKPKSSPAALYSPPTNSLPKVTTNPWQSSAVVAVAVAPAATEASSPTPAVQPGSPTNSSPPITMNNLPSTARRTHVLHPYEPTLPDELQLNVGSDIIMVRSFDDGWALGFDPSTSKQGAFPLVCVAEIDDQSTVISAAPTTVLAAPESTISSLRRAEGDVTLNRRTSSQIVSSADRLAVSSLVATSLREKKQRDQRIQEEISATSPSTTALRSDLSTIERRQQEREEEAERLRTEELERQRRREDRERERLQREQERLRLEQDRIDREKDRVQRELLERERGQRETQAAAATSPGAGSGSGSPTRAKQPISKFLADLDQYDDAINGTSGTR</sequence>
<keyword evidence="4" id="KW-0812">Transmembrane</keyword>
<organism evidence="7 8">
    <name type="scientific">Batrachochytrium salamandrivorans</name>
    <dbReference type="NCBI Taxonomy" id="1357716"/>
    <lineage>
        <taxon>Eukaryota</taxon>
        <taxon>Fungi</taxon>
        <taxon>Fungi incertae sedis</taxon>
        <taxon>Chytridiomycota</taxon>
        <taxon>Chytridiomycota incertae sedis</taxon>
        <taxon>Chytridiomycetes</taxon>
        <taxon>Rhizophydiales</taxon>
        <taxon>Rhizophydiales incertae sedis</taxon>
        <taxon>Batrachochytrium</taxon>
    </lineage>
</organism>
<name>A0ABQ8FHK6_9FUNG</name>
<keyword evidence="4" id="KW-0472">Membrane</keyword>
<keyword evidence="1 2" id="KW-0728">SH3 domain</keyword>
<dbReference type="EMBL" id="JAFCIX010000102">
    <property type="protein sequence ID" value="KAH6598439.1"/>
    <property type="molecule type" value="Genomic_DNA"/>
</dbReference>
<dbReference type="PROSITE" id="PS50002">
    <property type="entry name" value="SH3"/>
    <property type="match status" value="1"/>
</dbReference>
<evidence type="ECO:0000256" key="5">
    <source>
        <dbReference type="SAM" id="SignalP"/>
    </source>
</evidence>
<gene>
    <name evidence="7" type="ORF">BASA50_003479</name>
</gene>
<dbReference type="SMART" id="SM00326">
    <property type="entry name" value="SH3"/>
    <property type="match status" value="1"/>
</dbReference>
<evidence type="ECO:0000256" key="1">
    <source>
        <dbReference type="ARBA" id="ARBA00022443"/>
    </source>
</evidence>
<feature type="domain" description="SH3" evidence="6">
    <location>
        <begin position="382"/>
        <end position="443"/>
    </location>
</feature>
<feature type="region of interest" description="Disordered" evidence="3">
    <location>
        <begin position="355"/>
        <end position="380"/>
    </location>
</feature>
<feature type="region of interest" description="Disordered" evidence="3">
    <location>
        <begin position="504"/>
        <end position="566"/>
    </location>
</feature>
<reference evidence="7 8" key="1">
    <citation type="submission" date="2021-02" db="EMBL/GenBank/DDBJ databases">
        <title>Variation within the Batrachochytrium salamandrivorans European outbreak.</title>
        <authorList>
            <person name="Kelly M."/>
            <person name="Pasmans F."/>
            <person name="Shea T.P."/>
            <person name="Munoz J.F."/>
            <person name="Carranza S."/>
            <person name="Cuomo C.A."/>
            <person name="Martel A."/>
        </authorList>
    </citation>
    <scope>NUCLEOTIDE SEQUENCE [LARGE SCALE GENOMIC DNA]</scope>
    <source>
        <strain evidence="7 8">AMFP18/2</strain>
    </source>
</reference>
<keyword evidence="8" id="KW-1185">Reference proteome</keyword>
<feature type="compositionally biased region" description="Basic and acidic residues" evidence="3">
    <location>
        <begin position="588"/>
        <end position="597"/>
    </location>
</feature>
<dbReference type="InterPro" id="IPR036028">
    <property type="entry name" value="SH3-like_dom_sf"/>
</dbReference>
<comment type="caution">
    <text evidence="7">The sequence shown here is derived from an EMBL/GenBank/DDBJ whole genome shotgun (WGS) entry which is preliminary data.</text>
</comment>
<feature type="transmembrane region" description="Helical" evidence="4">
    <location>
        <begin position="258"/>
        <end position="283"/>
    </location>
</feature>
<accession>A0ABQ8FHK6</accession>
<keyword evidence="4" id="KW-1133">Transmembrane helix</keyword>
<dbReference type="InterPro" id="IPR001452">
    <property type="entry name" value="SH3_domain"/>
</dbReference>